<gene>
    <name evidence="1" type="ORF">BV25DRAFT_1830235</name>
</gene>
<evidence type="ECO:0000313" key="1">
    <source>
        <dbReference type="EMBL" id="KAI0058237.1"/>
    </source>
</evidence>
<proteinExistence type="predicted"/>
<reference evidence="1" key="2">
    <citation type="journal article" date="2022" name="New Phytol.">
        <title>Evolutionary transition to the ectomycorrhizal habit in the genomes of a hyperdiverse lineage of mushroom-forming fungi.</title>
        <authorList>
            <person name="Looney B."/>
            <person name="Miyauchi S."/>
            <person name="Morin E."/>
            <person name="Drula E."/>
            <person name="Courty P.E."/>
            <person name="Kohler A."/>
            <person name="Kuo A."/>
            <person name="LaButti K."/>
            <person name="Pangilinan J."/>
            <person name="Lipzen A."/>
            <person name="Riley R."/>
            <person name="Andreopoulos W."/>
            <person name="He G."/>
            <person name="Johnson J."/>
            <person name="Nolan M."/>
            <person name="Tritt A."/>
            <person name="Barry K.W."/>
            <person name="Grigoriev I.V."/>
            <person name="Nagy L.G."/>
            <person name="Hibbett D."/>
            <person name="Henrissat B."/>
            <person name="Matheny P.B."/>
            <person name="Labbe J."/>
            <person name="Martin F.M."/>
        </authorList>
    </citation>
    <scope>NUCLEOTIDE SEQUENCE</scope>
    <source>
        <strain evidence="1">HHB10654</strain>
    </source>
</reference>
<accession>A0ACB8SPR1</accession>
<dbReference type="EMBL" id="MU277237">
    <property type="protein sequence ID" value="KAI0058237.1"/>
    <property type="molecule type" value="Genomic_DNA"/>
</dbReference>
<sequence>MSEQGVQPPHPQSAKLALDRRCLMPHPVTHPIVPAPTVLALLRRCILPLRVAHLSEEARVSALRVP</sequence>
<reference evidence="1" key="1">
    <citation type="submission" date="2021-03" db="EMBL/GenBank/DDBJ databases">
        <authorList>
            <consortium name="DOE Joint Genome Institute"/>
            <person name="Ahrendt S."/>
            <person name="Looney B.P."/>
            <person name="Miyauchi S."/>
            <person name="Morin E."/>
            <person name="Drula E."/>
            <person name="Courty P.E."/>
            <person name="Chicoki N."/>
            <person name="Fauchery L."/>
            <person name="Kohler A."/>
            <person name="Kuo A."/>
            <person name="Labutti K."/>
            <person name="Pangilinan J."/>
            <person name="Lipzen A."/>
            <person name="Riley R."/>
            <person name="Andreopoulos W."/>
            <person name="He G."/>
            <person name="Johnson J."/>
            <person name="Barry K.W."/>
            <person name="Grigoriev I.V."/>
            <person name="Nagy L."/>
            <person name="Hibbett D."/>
            <person name="Henrissat B."/>
            <person name="Matheny P.B."/>
            <person name="Labbe J."/>
            <person name="Martin F."/>
        </authorList>
    </citation>
    <scope>NUCLEOTIDE SEQUENCE</scope>
    <source>
        <strain evidence="1">HHB10654</strain>
    </source>
</reference>
<dbReference type="Proteomes" id="UP000814140">
    <property type="component" value="Unassembled WGS sequence"/>
</dbReference>
<name>A0ACB8SPR1_9AGAM</name>
<evidence type="ECO:0000313" key="2">
    <source>
        <dbReference type="Proteomes" id="UP000814140"/>
    </source>
</evidence>
<organism evidence="1 2">
    <name type="scientific">Artomyces pyxidatus</name>
    <dbReference type="NCBI Taxonomy" id="48021"/>
    <lineage>
        <taxon>Eukaryota</taxon>
        <taxon>Fungi</taxon>
        <taxon>Dikarya</taxon>
        <taxon>Basidiomycota</taxon>
        <taxon>Agaricomycotina</taxon>
        <taxon>Agaricomycetes</taxon>
        <taxon>Russulales</taxon>
        <taxon>Auriscalpiaceae</taxon>
        <taxon>Artomyces</taxon>
    </lineage>
</organism>
<comment type="caution">
    <text evidence="1">The sequence shown here is derived from an EMBL/GenBank/DDBJ whole genome shotgun (WGS) entry which is preliminary data.</text>
</comment>
<protein>
    <submittedName>
        <fullName evidence="1">Uncharacterized protein</fullName>
    </submittedName>
</protein>
<keyword evidence="2" id="KW-1185">Reference proteome</keyword>